<accession>A0ABR3S2Q4</accession>
<evidence type="ECO:0000313" key="1">
    <source>
        <dbReference type="EMBL" id="KAL1610738.1"/>
    </source>
</evidence>
<sequence length="355" mass="40808">MAVERNSAIDWAYIRSTEQQIAALYLRAGSLRTKVLELFDVANNIGKDDYLVGFTVSHLTQRKRAEITVQINELEAEENQNTEVVKKLEAELREHWATYAAFRCRALCDCIRQKLPRELRIIVFEALCEDAHHTITDWNVQAFSTRPADPVALVESWSGRDTRHCFEARFVGPDLQPEIVEAWWRMSTFEFKSAQLIPKFLNEDFWGAIIKDRIRYVVINLSYRSYNGRFPFALQADLKTTVNGTDLDSELDYIASLSNISKVVLAIKKRDFRYPKATIEQIQHAFLKVASQLFPGLERLQKDGYSLSVLVDGDVMIKVDESDITVQGWRKQFLDAEEALDKTQNNYTIAEEPGS</sequence>
<name>A0ABR3S2Q4_9PLEO</name>
<reference evidence="1 2" key="1">
    <citation type="submission" date="2024-02" db="EMBL/GenBank/DDBJ databases">
        <title>De novo assembly and annotation of 12 fungi associated with fruit tree decline syndrome in Ontario, Canada.</title>
        <authorList>
            <person name="Sulman M."/>
            <person name="Ellouze W."/>
            <person name="Ilyukhin E."/>
        </authorList>
    </citation>
    <scope>NUCLEOTIDE SEQUENCE [LARGE SCALE GENOMIC DNA]</scope>
    <source>
        <strain evidence="1 2">M42-189</strain>
    </source>
</reference>
<proteinExistence type="predicted"/>
<keyword evidence="2" id="KW-1185">Reference proteome</keyword>
<gene>
    <name evidence="1" type="ORF">SLS60_002408</name>
</gene>
<organism evidence="1 2">
    <name type="scientific">Paraconiothyrium brasiliense</name>
    <dbReference type="NCBI Taxonomy" id="300254"/>
    <lineage>
        <taxon>Eukaryota</taxon>
        <taxon>Fungi</taxon>
        <taxon>Dikarya</taxon>
        <taxon>Ascomycota</taxon>
        <taxon>Pezizomycotina</taxon>
        <taxon>Dothideomycetes</taxon>
        <taxon>Pleosporomycetidae</taxon>
        <taxon>Pleosporales</taxon>
        <taxon>Massarineae</taxon>
        <taxon>Didymosphaeriaceae</taxon>
        <taxon>Paraconiothyrium</taxon>
    </lineage>
</organism>
<dbReference type="EMBL" id="JAKJXO020000002">
    <property type="protein sequence ID" value="KAL1610738.1"/>
    <property type="molecule type" value="Genomic_DNA"/>
</dbReference>
<evidence type="ECO:0000313" key="2">
    <source>
        <dbReference type="Proteomes" id="UP001521785"/>
    </source>
</evidence>
<protein>
    <submittedName>
        <fullName evidence="1">Uncharacterized protein</fullName>
    </submittedName>
</protein>
<comment type="caution">
    <text evidence="1">The sequence shown here is derived from an EMBL/GenBank/DDBJ whole genome shotgun (WGS) entry which is preliminary data.</text>
</comment>
<dbReference type="Proteomes" id="UP001521785">
    <property type="component" value="Unassembled WGS sequence"/>
</dbReference>